<keyword evidence="1" id="KW-0812">Transmembrane</keyword>
<evidence type="ECO:0000313" key="3">
    <source>
        <dbReference type="Proteomes" id="UP000035548"/>
    </source>
</evidence>
<evidence type="ECO:0000256" key="1">
    <source>
        <dbReference type="SAM" id="Phobius"/>
    </source>
</evidence>
<sequence length="167" mass="17728">MTGEAASRRPSRATVRRRLQQLILALTAASLLGCGAMVGGAFLNDRAINAHPGRSMAHVTGSTWLRTTVEYEDDQGVYHAPPSGLLYPTGLSKGQNIWVTYSKDNPELVKVEGRGWRLSIIPALSVVVVVLIVAGLLWAVVVRATRPVSRTDAPLAADGSGAEVTEG</sequence>
<dbReference type="STRING" id="1072256.CUTER_01410"/>
<dbReference type="KEGG" id="cut:CUTER_01410"/>
<accession>A0A0G3HGP5</accession>
<dbReference type="Proteomes" id="UP000035548">
    <property type="component" value="Chromosome"/>
</dbReference>
<evidence type="ECO:0008006" key="4">
    <source>
        <dbReference type="Google" id="ProtNLM"/>
    </source>
</evidence>
<dbReference type="EMBL" id="CP011546">
    <property type="protein sequence ID" value="AKK10302.1"/>
    <property type="molecule type" value="Genomic_DNA"/>
</dbReference>
<organism evidence="2 3">
    <name type="scientific">Corynebacterium uterequi</name>
    <dbReference type="NCBI Taxonomy" id="1072256"/>
    <lineage>
        <taxon>Bacteria</taxon>
        <taxon>Bacillati</taxon>
        <taxon>Actinomycetota</taxon>
        <taxon>Actinomycetes</taxon>
        <taxon>Mycobacteriales</taxon>
        <taxon>Corynebacteriaceae</taxon>
        <taxon>Corynebacterium</taxon>
    </lineage>
</organism>
<feature type="transmembrane region" description="Helical" evidence="1">
    <location>
        <begin position="120"/>
        <end position="141"/>
    </location>
</feature>
<evidence type="ECO:0000313" key="2">
    <source>
        <dbReference type="EMBL" id="AKK10302.1"/>
    </source>
</evidence>
<feature type="transmembrane region" description="Helical" evidence="1">
    <location>
        <begin position="21"/>
        <end position="43"/>
    </location>
</feature>
<keyword evidence="1" id="KW-0472">Membrane</keyword>
<dbReference type="PATRIC" id="fig|1072256.5.peg.273"/>
<protein>
    <recommendedName>
        <fullName evidence="4">DUF3592 domain-containing protein</fullName>
    </recommendedName>
</protein>
<dbReference type="AlphaFoldDB" id="A0A0G3HGP5"/>
<keyword evidence="1" id="KW-1133">Transmembrane helix</keyword>
<keyword evidence="3" id="KW-1185">Reference proteome</keyword>
<proteinExistence type="predicted"/>
<dbReference type="RefSeq" id="WP_236684742.1">
    <property type="nucleotide sequence ID" value="NZ_CP011546.1"/>
</dbReference>
<gene>
    <name evidence="2" type="ORF">CUTER_01410</name>
</gene>
<name>A0A0G3HGP5_9CORY</name>
<reference evidence="3" key="2">
    <citation type="submission" date="2015-05" db="EMBL/GenBank/DDBJ databases">
        <title>Complete genome sequence of Corynebacterium uterequi DSM 45634, isolated from the uterus of a maiden mare.</title>
        <authorList>
            <person name="Ruckert C."/>
            <person name="Albersmeier A."/>
            <person name="Winkler A."/>
            <person name="Tauch A."/>
        </authorList>
    </citation>
    <scope>NUCLEOTIDE SEQUENCE [LARGE SCALE GENOMIC DNA]</scope>
    <source>
        <strain evidence="3">DSM 45634</strain>
    </source>
</reference>
<reference evidence="2 3" key="1">
    <citation type="journal article" date="2015" name="Genome Announc.">
        <title>Virulence Factor Genes Detected in the Complete Genome Sequence of Corynebacterium uterequi DSM 45634, Isolated from the Uterus of a Maiden Mare.</title>
        <authorList>
            <person name="Ruckert C."/>
            <person name="Kriete M."/>
            <person name="Jaenicke S."/>
            <person name="Winkler A."/>
            <person name="Tauch A."/>
        </authorList>
    </citation>
    <scope>NUCLEOTIDE SEQUENCE [LARGE SCALE GENOMIC DNA]</scope>
    <source>
        <strain evidence="2 3">DSM 45634</strain>
    </source>
</reference>